<dbReference type="InterPro" id="IPR015943">
    <property type="entry name" value="WD40/YVTN_repeat-like_dom_sf"/>
</dbReference>
<dbReference type="PROSITE" id="PS50294">
    <property type="entry name" value="WD_REPEATS_REGION"/>
    <property type="match status" value="4"/>
</dbReference>
<dbReference type="InterPro" id="IPR020472">
    <property type="entry name" value="WD40_PAC1"/>
</dbReference>
<organism evidence="5 6">
    <name type="scientific">Angiostrongylus cantonensis</name>
    <name type="common">Rat lungworm</name>
    <dbReference type="NCBI Taxonomy" id="6313"/>
    <lineage>
        <taxon>Eukaryota</taxon>
        <taxon>Metazoa</taxon>
        <taxon>Ecdysozoa</taxon>
        <taxon>Nematoda</taxon>
        <taxon>Chromadorea</taxon>
        <taxon>Rhabditida</taxon>
        <taxon>Rhabditina</taxon>
        <taxon>Rhabditomorpha</taxon>
        <taxon>Strongyloidea</taxon>
        <taxon>Metastrongylidae</taxon>
        <taxon>Angiostrongylus</taxon>
    </lineage>
</organism>
<evidence type="ECO:0000256" key="1">
    <source>
        <dbReference type="ARBA" id="ARBA00022574"/>
    </source>
</evidence>
<dbReference type="CDD" id="cd00200">
    <property type="entry name" value="WD40"/>
    <property type="match status" value="1"/>
</dbReference>
<feature type="domain" description="NWD1/2-like winged helix-turn-helix" evidence="4">
    <location>
        <begin position="1"/>
        <end position="50"/>
    </location>
</feature>
<dbReference type="Gene3D" id="2.130.10.10">
    <property type="entry name" value="YVTN repeat-like/Quinoprotein amine dehydrogenase"/>
    <property type="match status" value="3"/>
</dbReference>
<dbReference type="InterPro" id="IPR001680">
    <property type="entry name" value="WD40_rpt"/>
</dbReference>
<dbReference type="PRINTS" id="PR00320">
    <property type="entry name" value="GPROTEINBRPT"/>
</dbReference>
<reference evidence="5" key="1">
    <citation type="submission" date="2012-09" db="EMBL/GenBank/DDBJ databases">
        <authorList>
            <person name="Martin A.A."/>
        </authorList>
    </citation>
    <scope>NUCLEOTIDE SEQUENCE</scope>
</reference>
<evidence type="ECO:0000256" key="3">
    <source>
        <dbReference type="PROSITE-ProRule" id="PRU00221"/>
    </source>
</evidence>
<keyword evidence="2" id="KW-0677">Repeat</keyword>
<dbReference type="STRING" id="6313.A0A158PBL4"/>
<accession>A0A158PBL4</accession>
<dbReference type="InterPro" id="IPR057588">
    <property type="entry name" value="NWD1/2-like_WH"/>
</dbReference>
<dbReference type="Pfam" id="PF25469">
    <property type="entry name" value="WHD_NWD1"/>
    <property type="match status" value="1"/>
</dbReference>
<feature type="repeat" description="WD" evidence="3">
    <location>
        <begin position="185"/>
        <end position="218"/>
    </location>
</feature>
<evidence type="ECO:0000256" key="2">
    <source>
        <dbReference type="ARBA" id="ARBA00022737"/>
    </source>
</evidence>
<evidence type="ECO:0000259" key="4">
    <source>
        <dbReference type="Pfam" id="PF25469"/>
    </source>
</evidence>
<dbReference type="SUPFAM" id="SSF50978">
    <property type="entry name" value="WD40 repeat-like"/>
    <property type="match status" value="2"/>
</dbReference>
<reference evidence="6" key="2">
    <citation type="submission" date="2016-04" db="UniProtKB">
        <authorList>
            <consortium name="WormBaseParasite"/>
        </authorList>
    </citation>
    <scope>IDENTIFICATION</scope>
</reference>
<keyword evidence="5" id="KW-1185">Reference proteome</keyword>
<name>A0A158PBL4_ANGCA</name>
<dbReference type="InterPro" id="IPR036322">
    <property type="entry name" value="WD40_repeat_dom_sf"/>
</dbReference>
<dbReference type="Proteomes" id="UP000035642">
    <property type="component" value="Unassembled WGS sequence"/>
</dbReference>
<dbReference type="PANTHER" id="PTHR19848">
    <property type="entry name" value="WD40 REPEAT PROTEIN"/>
    <property type="match status" value="1"/>
</dbReference>
<evidence type="ECO:0000313" key="6">
    <source>
        <dbReference type="WBParaSite" id="ACAC_0001112701-mRNA-1"/>
    </source>
</evidence>
<protein>
    <submittedName>
        <fullName evidence="6">WD_REPEATS_REGION domain-containing protein</fullName>
    </submittedName>
</protein>
<evidence type="ECO:0000313" key="5">
    <source>
        <dbReference type="Proteomes" id="UP000035642"/>
    </source>
</evidence>
<dbReference type="Pfam" id="PF00400">
    <property type="entry name" value="WD40"/>
    <property type="match status" value="6"/>
</dbReference>
<dbReference type="WBParaSite" id="ACAC_0001112701-mRNA-1">
    <property type="protein sequence ID" value="ACAC_0001112701-mRNA-1"/>
    <property type="gene ID" value="ACAC_0001112701"/>
</dbReference>
<keyword evidence="1 3" id="KW-0853">WD repeat</keyword>
<sequence>MYLVLATHGFTRLELYDLLTNKVDLIAVLGTTTAFPPLLLDRIIESLGNMDTLKEMALCQFEFIESTVRTYGMVHLLSMYEECAMQILHHDLQAENSHFLNTLVEQAMTWVDNYSRQPLLVPLTCWIAPPVMKRCRTFTIKDWKAGQTVLTPTFNHQHVLISGNQLAVGVIYMYHVAAHALMTTFNGHTGAVTSLSCSTNGTFFVSTSADKTVRIWNLINVIDVESGEVLQSFMEHTGSVVSLQLTINNEFLITGSGDFVVQMWSIETGCCISRMGGLMAPVSCISLTSNDAFVVVACEDETLRVFSTVAGHELHELMGHEGRVNALACAQDDCQLFAATKTKIYCYDIHNGKIVDVLDCLLPFAVYNIKISSDNYFLFSGCGPRVDIWNIQQRNHDAPDAADNMGFVTAIAFSSDNKVAACGTYDGVVAIWDLDICQCLSTVPQCKGVHVSCLVFSPNQAFLLSGNAVGSVSVMMSQGVVPPIFAPPSGKLVVAHSSKNSKELKVWTLGEEGPVLRSRLSHNETITCFSATMLGSLVATGSRDQSCKLWQIDTGYLTQVLVGHEDTVTCVALAEDERIVISGAEDKKLVKMDGWKRGQQRRELYCHHSTRIDRFVK</sequence>
<dbReference type="PROSITE" id="PS50082">
    <property type="entry name" value="WD_REPEATS_2"/>
    <property type="match status" value="5"/>
</dbReference>
<feature type="repeat" description="WD" evidence="3">
    <location>
        <begin position="233"/>
        <end position="274"/>
    </location>
</feature>
<dbReference type="AlphaFoldDB" id="A0A158PBL4"/>
<dbReference type="SMART" id="SM00320">
    <property type="entry name" value="WD40"/>
    <property type="match status" value="8"/>
</dbReference>
<dbReference type="PANTHER" id="PTHR19848:SF8">
    <property type="entry name" value="F-BOX AND WD REPEAT DOMAIN CONTAINING 7"/>
    <property type="match status" value="1"/>
</dbReference>
<feature type="repeat" description="WD" evidence="3">
    <location>
        <begin position="401"/>
        <end position="442"/>
    </location>
</feature>
<proteinExistence type="predicted"/>
<feature type="repeat" description="WD" evidence="3">
    <location>
        <begin position="519"/>
        <end position="560"/>
    </location>
</feature>
<feature type="repeat" description="WD" evidence="3">
    <location>
        <begin position="561"/>
        <end position="589"/>
    </location>
</feature>